<dbReference type="InterPro" id="IPR013783">
    <property type="entry name" value="Ig-like_fold"/>
</dbReference>
<dbReference type="InterPro" id="IPR003598">
    <property type="entry name" value="Ig_sub2"/>
</dbReference>
<dbReference type="PANTHER" id="PTHR35971">
    <property type="entry name" value="SI:DKEY-31G6.6"/>
    <property type="match status" value="1"/>
</dbReference>
<reference evidence="7" key="2">
    <citation type="submission" date="2025-09" db="UniProtKB">
        <authorList>
            <consortium name="Ensembl"/>
        </authorList>
    </citation>
    <scope>IDENTIFICATION</scope>
</reference>
<dbReference type="Gene3D" id="2.60.40.10">
    <property type="entry name" value="Immunoglobulins"/>
    <property type="match status" value="1"/>
</dbReference>
<dbReference type="FunFam" id="2.60.40.10:FF:000107">
    <property type="entry name" value="Myosin, light chain kinase a"/>
    <property type="match status" value="1"/>
</dbReference>
<dbReference type="PROSITE" id="PS50835">
    <property type="entry name" value="IG_LIKE"/>
    <property type="match status" value="1"/>
</dbReference>
<evidence type="ECO:0000313" key="8">
    <source>
        <dbReference type="Proteomes" id="UP000265000"/>
    </source>
</evidence>
<dbReference type="AlphaFoldDB" id="A0A3Q2P2Y0"/>
<evidence type="ECO:0000256" key="2">
    <source>
        <dbReference type="ARBA" id="ARBA00022490"/>
    </source>
</evidence>
<dbReference type="InterPro" id="IPR013098">
    <property type="entry name" value="Ig_I-set"/>
</dbReference>
<dbReference type="SMART" id="SM00409">
    <property type="entry name" value="IG"/>
    <property type="match status" value="1"/>
</dbReference>
<name>A0A3Q2P2Y0_FUNHE</name>
<dbReference type="GO" id="GO:0055013">
    <property type="term" value="P:cardiac muscle cell development"/>
    <property type="evidence" value="ECO:0007669"/>
    <property type="project" value="UniProtKB-ARBA"/>
</dbReference>
<dbReference type="Pfam" id="PF07679">
    <property type="entry name" value="I-set"/>
    <property type="match status" value="1"/>
</dbReference>
<dbReference type="GO" id="GO:0003007">
    <property type="term" value="P:heart morphogenesis"/>
    <property type="evidence" value="ECO:0007669"/>
    <property type="project" value="UniProtKB-ARBA"/>
</dbReference>
<evidence type="ECO:0000259" key="6">
    <source>
        <dbReference type="PROSITE" id="PS50835"/>
    </source>
</evidence>
<dbReference type="GeneTree" id="ENSGT00940000177273"/>
<protein>
    <recommendedName>
        <fullName evidence="6">Ig-like domain-containing protein</fullName>
    </recommendedName>
</protein>
<dbReference type="GO" id="GO:0005737">
    <property type="term" value="C:cytoplasm"/>
    <property type="evidence" value="ECO:0007669"/>
    <property type="project" value="UniProtKB-SubCell"/>
</dbReference>
<feature type="domain" description="Ig-like" evidence="6">
    <location>
        <begin position="10"/>
        <end position="95"/>
    </location>
</feature>
<dbReference type="SUPFAM" id="SSF48726">
    <property type="entry name" value="Immunoglobulin"/>
    <property type="match status" value="1"/>
</dbReference>
<keyword evidence="3" id="KW-0597">Phosphoprotein</keyword>
<evidence type="ECO:0000256" key="1">
    <source>
        <dbReference type="ARBA" id="ARBA00004496"/>
    </source>
</evidence>
<reference evidence="7" key="1">
    <citation type="submission" date="2025-08" db="UniProtKB">
        <authorList>
            <consortium name="Ensembl"/>
        </authorList>
    </citation>
    <scope>IDENTIFICATION</scope>
</reference>
<organism evidence="7 8">
    <name type="scientific">Fundulus heteroclitus</name>
    <name type="common">Killifish</name>
    <name type="synonym">Mummichog</name>
    <dbReference type="NCBI Taxonomy" id="8078"/>
    <lineage>
        <taxon>Eukaryota</taxon>
        <taxon>Metazoa</taxon>
        <taxon>Chordata</taxon>
        <taxon>Craniata</taxon>
        <taxon>Vertebrata</taxon>
        <taxon>Euteleostomi</taxon>
        <taxon>Actinopterygii</taxon>
        <taxon>Neopterygii</taxon>
        <taxon>Teleostei</taxon>
        <taxon>Neoteleostei</taxon>
        <taxon>Acanthomorphata</taxon>
        <taxon>Ovalentaria</taxon>
        <taxon>Atherinomorphae</taxon>
        <taxon>Cyprinodontiformes</taxon>
        <taxon>Fundulidae</taxon>
        <taxon>Fundulus</taxon>
    </lineage>
</organism>
<dbReference type="PANTHER" id="PTHR35971:SF5">
    <property type="entry name" value="OBSCURIN LIKE CYTOSKELETAL ADAPTOR 1"/>
    <property type="match status" value="1"/>
</dbReference>
<evidence type="ECO:0000256" key="5">
    <source>
        <dbReference type="ARBA" id="ARBA00023319"/>
    </source>
</evidence>
<dbReference type="SMART" id="SM00408">
    <property type="entry name" value="IGc2"/>
    <property type="match status" value="1"/>
</dbReference>
<keyword evidence="5" id="KW-0393">Immunoglobulin domain</keyword>
<evidence type="ECO:0000256" key="4">
    <source>
        <dbReference type="ARBA" id="ARBA00023157"/>
    </source>
</evidence>
<evidence type="ECO:0000256" key="3">
    <source>
        <dbReference type="ARBA" id="ARBA00022553"/>
    </source>
</evidence>
<keyword evidence="8" id="KW-1185">Reference proteome</keyword>
<evidence type="ECO:0000313" key="7">
    <source>
        <dbReference type="Ensembl" id="ENSFHEP00000006015.1"/>
    </source>
</evidence>
<dbReference type="Ensembl" id="ENSFHET00000006202.1">
    <property type="protein sequence ID" value="ENSFHEP00000006015.1"/>
    <property type="gene ID" value="ENSFHEG00000007021.1"/>
</dbReference>
<accession>A0A3Q2P2Y0</accession>
<keyword evidence="4" id="KW-1015">Disulfide bond</keyword>
<comment type="subcellular location">
    <subcellularLocation>
        <location evidence="1">Cytoplasm</location>
    </subcellularLocation>
</comment>
<proteinExistence type="predicted"/>
<dbReference type="Proteomes" id="UP000265000">
    <property type="component" value="Unplaced"/>
</dbReference>
<dbReference type="InterPro" id="IPR036179">
    <property type="entry name" value="Ig-like_dom_sf"/>
</dbReference>
<dbReference type="InterPro" id="IPR007110">
    <property type="entry name" value="Ig-like_dom"/>
</dbReference>
<keyword evidence="2" id="KW-0963">Cytoplasm</keyword>
<sequence length="176" mass="19771">HRRARAALPPSFTLPLVNQEVTEGNVVTLHCELSKPAPSVEWRKGGELLKNGDKYQMRKKDLRVEMKIADDGGVYTCEAVNKFGVTSYNGNITVTEAGHFTRLLIDCQELIKNKAKSGQSCYLLEDAFSVVSCLPWRSDNLHRVSLIENYPAPLTALGEPVRQVREKNIHVFILCF</sequence>
<dbReference type="InterPro" id="IPR003599">
    <property type="entry name" value="Ig_sub"/>
</dbReference>
<dbReference type="InterPro" id="IPR052385">
    <property type="entry name" value="Obscurin/Obscurin-like_Reg"/>
</dbReference>